<dbReference type="AlphaFoldDB" id="A0A3Q9FCJ5"/>
<dbReference type="EMBL" id="CP034547">
    <property type="protein sequence ID" value="AZQ55392.1"/>
    <property type="molecule type" value="Genomic_DNA"/>
</dbReference>
<evidence type="ECO:0000313" key="2">
    <source>
        <dbReference type="Proteomes" id="UP000277191"/>
    </source>
</evidence>
<organism evidence="1 2">
    <name type="scientific">Burkholderia cenocepacia</name>
    <dbReference type="NCBI Taxonomy" id="95486"/>
    <lineage>
        <taxon>Bacteria</taxon>
        <taxon>Pseudomonadati</taxon>
        <taxon>Pseudomonadota</taxon>
        <taxon>Betaproteobacteria</taxon>
        <taxon>Burkholderiales</taxon>
        <taxon>Burkholderiaceae</taxon>
        <taxon>Burkholderia</taxon>
        <taxon>Burkholderia cepacia complex</taxon>
    </lineage>
</organism>
<evidence type="ECO:0000313" key="1">
    <source>
        <dbReference type="EMBL" id="AZQ55392.1"/>
    </source>
</evidence>
<proteinExistence type="predicted"/>
<protein>
    <submittedName>
        <fullName evidence="1">Uncharacterized protein</fullName>
    </submittedName>
</protein>
<sequence>MATPNRKNHVTGIPEIARMAASLVACLARPNGAPHSLPYERFREFACAFHMQADPFATGTTRLRYLVGKRSLGLFGGVELCCRIIGIYPNVCRTQNSFHLEMDAASSWTLLNSANS</sequence>
<accession>A0A3Q9FCJ5</accession>
<gene>
    <name evidence="1" type="ORF">D5R55_31620</name>
</gene>
<dbReference type="Proteomes" id="UP000277191">
    <property type="component" value="Chromosome 3"/>
</dbReference>
<reference evidence="1 2" key="1">
    <citation type="submission" date="2018-12" db="EMBL/GenBank/DDBJ databases">
        <title>Cadmium resistance mechanism in endophytic bacteria Burkholderia cenocepacia YG-3.</title>
        <authorList>
            <person name="Zhang X."/>
            <person name="Wang X."/>
            <person name="Zhu Y."/>
        </authorList>
    </citation>
    <scope>NUCLEOTIDE SEQUENCE [LARGE SCALE GENOMIC DNA]</scope>
    <source>
        <strain evidence="1 2">YG-3</strain>
    </source>
</reference>
<name>A0A3Q9FCJ5_9BURK</name>